<protein>
    <submittedName>
        <fullName evidence="1">Uncharacterized protein</fullName>
    </submittedName>
</protein>
<dbReference type="VEuPathDB" id="ToxoDB:ETH_00035955"/>
<dbReference type="VEuPathDB" id="ToxoDB:ETH2_1351300"/>
<keyword evidence="2" id="KW-1185">Reference proteome</keyword>
<gene>
    <name evidence="1" type="ORF">ETH_00035955</name>
</gene>
<evidence type="ECO:0000313" key="1">
    <source>
        <dbReference type="EMBL" id="CDJ44262.1"/>
    </source>
</evidence>
<reference evidence="1" key="2">
    <citation type="submission" date="2013-10" db="EMBL/GenBank/DDBJ databases">
        <authorList>
            <person name="Aslett M."/>
        </authorList>
    </citation>
    <scope>NUCLEOTIDE SEQUENCE [LARGE SCALE GENOMIC DNA]</scope>
    <source>
        <strain evidence="1">Houghton</strain>
    </source>
</reference>
<dbReference type="EMBL" id="HG676787">
    <property type="protein sequence ID" value="CDJ44262.1"/>
    <property type="molecule type" value="Genomic_DNA"/>
</dbReference>
<organism evidence="1 2">
    <name type="scientific">Eimeria tenella</name>
    <name type="common">Coccidian parasite</name>
    <dbReference type="NCBI Taxonomy" id="5802"/>
    <lineage>
        <taxon>Eukaryota</taxon>
        <taxon>Sar</taxon>
        <taxon>Alveolata</taxon>
        <taxon>Apicomplexa</taxon>
        <taxon>Conoidasida</taxon>
        <taxon>Coccidia</taxon>
        <taxon>Eucoccidiorida</taxon>
        <taxon>Eimeriorina</taxon>
        <taxon>Eimeriidae</taxon>
        <taxon>Eimeria</taxon>
    </lineage>
</organism>
<dbReference type="OrthoDB" id="10652481at2759"/>
<accession>U6L1H0</accession>
<dbReference type="Proteomes" id="UP000030747">
    <property type="component" value="Unassembled WGS sequence"/>
</dbReference>
<reference evidence="1" key="1">
    <citation type="submission" date="2013-10" db="EMBL/GenBank/DDBJ databases">
        <title>Genomic analysis of the causative agents of coccidiosis in chickens.</title>
        <authorList>
            <person name="Reid A.J."/>
            <person name="Blake D."/>
            <person name="Billington K."/>
            <person name="Browne H."/>
            <person name="Dunn M."/>
            <person name="Hung S."/>
            <person name="Kawahara F."/>
            <person name="Miranda-Saavedra D."/>
            <person name="Mourier T."/>
            <person name="Nagra H."/>
            <person name="Otto T.D."/>
            <person name="Rawlings N."/>
            <person name="Sanchez A."/>
            <person name="Sanders M."/>
            <person name="Subramaniam C."/>
            <person name="Tay Y."/>
            <person name="Dear P."/>
            <person name="Doerig C."/>
            <person name="Gruber A."/>
            <person name="Parkinson J."/>
            <person name="Shirley M."/>
            <person name="Wan K.L."/>
            <person name="Berriman M."/>
            <person name="Tomley F."/>
            <person name="Pain A."/>
        </authorList>
    </citation>
    <scope>NUCLEOTIDE SEQUENCE [LARGE SCALE GENOMIC DNA]</scope>
    <source>
        <strain evidence="1">Houghton</strain>
    </source>
</reference>
<sequence>MVAAAAAWQLVVRGGISPATRAAAAAAAGCGPTLTLCCLQPTQQPSCRHYSSSLGSREGPLGQAAATHRAAAEDPAAANPAAAAAAAARLPSAQLVGLDFLPSAIPQLPAQLLAAAARRLLLQGIEDSEAWQLLGARAAETAQQLSLQHCAAVLKCFAARRYRDFCCFNAVTSRLTDIVAAEGVAALGTEEAVSILCAFAALQFVDR</sequence>
<evidence type="ECO:0000313" key="2">
    <source>
        <dbReference type="Proteomes" id="UP000030747"/>
    </source>
</evidence>
<name>U6L1H0_EIMTE</name>
<dbReference type="RefSeq" id="XP_013235011.1">
    <property type="nucleotide sequence ID" value="XM_013379557.1"/>
</dbReference>
<dbReference type="GeneID" id="25256232"/>
<dbReference type="AlphaFoldDB" id="U6L1H0"/>
<proteinExistence type="predicted"/>